<dbReference type="EMBL" id="CP015756">
    <property type="protein sequence ID" value="APC41147.1"/>
    <property type="molecule type" value="Genomic_DNA"/>
</dbReference>
<evidence type="ECO:0000313" key="12">
    <source>
        <dbReference type="EMBL" id="APC41147.1"/>
    </source>
</evidence>
<dbReference type="KEGG" id="ceu:A7L45_14220"/>
<evidence type="ECO:0000256" key="7">
    <source>
        <dbReference type="ARBA" id="ARBA00022795"/>
    </source>
</evidence>
<dbReference type="GO" id="GO:0015031">
    <property type="term" value="P:protein transport"/>
    <property type="evidence" value="ECO:0007669"/>
    <property type="project" value="UniProtKB-KW"/>
</dbReference>
<reference evidence="13" key="1">
    <citation type="journal article" date="2016" name="Front. Microbiol.">
        <title>Complete Genome Sequence of Clostridium estertheticum DSM 8809, a Microbe Identified in Spoiled Vacuum Packed Beef.</title>
        <authorList>
            <person name="Yu Z."/>
            <person name="Gunn L."/>
            <person name="Brennan E."/>
            <person name="Reid R."/>
            <person name="Wall P.G."/>
            <person name="Gaora O.P."/>
            <person name="Hurley D."/>
            <person name="Bolton D."/>
            <person name="Fanning S."/>
        </authorList>
    </citation>
    <scope>NUCLEOTIDE SEQUENCE [LARGE SCALE GENOMIC DNA]</scope>
    <source>
        <strain evidence="13">DSM 8809</strain>
    </source>
</reference>
<evidence type="ECO:0000256" key="8">
    <source>
        <dbReference type="ARBA" id="ARBA00022927"/>
    </source>
</evidence>
<dbReference type="NCBIfam" id="TIGR02473">
    <property type="entry name" value="flagell_FliJ"/>
    <property type="match status" value="1"/>
</dbReference>
<comment type="similarity">
    <text evidence="2">Belongs to the FliJ family.</text>
</comment>
<keyword evidence="12" id="KW-0969">Cilium</keyword>
<name>A0A1J0GIK4_9CLOT</name>
<keyword evidence="9" id="KW-0472">Membrane</keyword>
<comment type="subcellular location">
    <subcellularLocation>
        <location evidence="1">Cell membrane</location>
        <topology evidence="1">Peripheral membrane protein</topology>
        <orientation evidence="1">Cytoplasmic side</orientation>
    </subcellularLocation>
</comment>
<keyword evidence="7" id="KW-1005">Bacterial flagellum biogenesis</keyword>
<evidence type="ECO:0000256" key="3">
    <source>
        <dbReference type="ARBA" id="ARBA00020392"/>
    </source>
</evidence>
<feature type="coiled-coil region" evidence="11">
    <location>
        <begin position="20"/>
        <end position="54"/>
    </location>
</feature>
<evidence type="ECO:0000256" key="2">
    <source>
        <dbReference type="ARBA" id="ARBA00010004"/>
    </source>
</evidence>
<keyword evidence="11" id="KW-0175">Coiled coil</keyword>
<evidence type="ECO:0000256" key="9">
    <source>
        <dbReference type="ARBA" id="ARBA00023136"/>
    </source>
</evidence>
<keyword evidence="13" id="KW-1185">Reference proteome</keyword>
<dbReference type="Gene3D" id="1.10.287.1700">
    <property type="match status" value="1"/>
</dbReference>
<keyword evidence="8" id="KW-0653">Protein transport</keyword>
<dbReference type="Pfam" id="PF02050">
    <property type="entry name" value="FliJ"/>
    <property type="match status" value="1"/>
</dbReference>
<dbReference type="AlphaFoldDB" id="A0A1J0GIK4"/>
<dbReference type="GO" id="GO:0005886">
    <property type="term" value="C:plasma membrane"/>
    <property type="evidence" value="ECO:0007669"/>
    <property type="project" value="UniProtKB-SubCell"/>
</dbReference>
<dbReference type="InterPro" id="IPR012823">
    <property type="entry name" value="Flagell_FliJ"/>
</dbReference>
<keyword evidence="12" id="KW-0282">Flagellum</keyword>
<dbReference type="GO" id="GO:0071973">
    <property type="term" value="P:bacterial-type flagellum-dependent cell motility"/>
    <property type="evidence" value="ECO:0007669"/>
    <property type="project" value="InterPro"/>
</dbReference>
<dbReference type="GO" id="GO:0006935">
    <property type="term" value="P:chemotaxis"/>
    <property type="evidence" value="ECO:0007669"/>
    <property type="project" value="UniProtKB-KW"/>
</dbReference>
<keyword evidence="4" id="KW-0813">Transport</keyword>
<gene>
    <name evidence="12" type="ORF">A7L45_14220</name>
</gene>
<dbReference type="Proteomes" id="UP000182569">
    <property type="component" value="Chromosome"/>
</dbReference>
<dbReference type="OrthoDB" id="1707704at2"/>
<proteinExistence type="inferred from homology"/>
<evidence type="ECO:0000256" key="5">
    <source>
        <dbReference type="ARBA" id="ARBA00022475"/>
    </source>
</evidence>
<organism evidence="12 13">
    <name type="scientific">Clostridium estertheticum subsp. estertheticum</name>
    <dbReference type="NCBI Taxonomy" id="1552"/>
    <lineage>
        <taxon>Bacteria</taxon>
        <taxon>Bacillati</taxon>
        <taxon>Bacillota</taxon>
        <taxon>Clostridia</taxon>
        <taxon>Eubacteriales</taxon>
        <taxon>Clostridiaceae</taxon>
        <taxon>Clostridium</taxon>
    </lineage>
</organism>
<evidence type="ECO:0000256" key="11">
    <source>
        <dbReference type="SAM" id="Coils"/>
    </source>
</evidence>
<dbReference type="RefSeq" id="WP_071613441.1">
    <property type="nucleotide sequence ID" value="NZ_CP015756.1"/>
</dbReference>
<keyword evidence="6" id="KW-0145">Chemotaxis</keyword>
<keyword evidence="5" id="KW-1003">Cell membrane</keyword>
<keyword evidence="12" id="KW-0966">Cell projection</keyword>
<protein>
    <recommendedName>
        <fullName evidence="3">Flagellar FliJ protein</fullName>
    </recommendedName>
</protein>
<evidence type="ECO:0000256" key="10">
    <source>
        <dbReference type="ARBA" id="ARBA00023225"/>
    </source>
</evidence>
<evidence type="ECO:0000256" key="6">
    <source>
        <dbReference type="ARBA" id="ARBA00022500"/>
    </source>
</evidence>
<sequence length="150" mass="17914">MSGAYKFRLQKLLDIRQDFEDKSKLEFKEAQREKNMVEKELNSLKENYSAHRNIDAYESIIQQKIKQNYLNALNYSIDKNTIVLEDKGKILEQKREKLKLCQVEKKTVEILKEKQKISFLKEQNLIEQKSNDEFALFAFIRNNTRIHGNK</sequence>
<evidence type="ECO:0000256" key="4">
    <source>
        <dbReference type="ARBA" id="ARBA00022448"/>
    </source>
</evidence>
<evidence type="ECO:0000313" key="13">
    <source>
        <dbReference type="Proteomes" id="UP000182569"/>
    </source>
</evidence>
<accession>A0A1J0GIK4</accession>
<dbReference type="STRING" id="1552.A7L45_14220"/>
<keyword evidence="10" id="KW-1006">Bacterial flagellum protein export</keyword>
<dbReference type="GO" id="GO:0009288">
    <property type="term" value="C:bacterial-type flagellum"/>
    <property type="evidence" value="ECO:0007669"/>
    <property type="project" value="InterPro"/>
</dbReference>
<evidence type="ECO:0000256" key="1">
    <source>
        <dbReference type="ARBA" id="ARBA00004413"/>
    </source>
</evidence>
<dbReference type="InterPro" id="IPR053716">
    <property type="entry name" value="Flag_assembly_chemotaxis_eff"/>
</dbReference>
<dbReference type="GO" id="GO:0044781">
    <property type="term" value="P:bacterial-type flagellum organization"/>
    <property type="evidence" value="ECO:0007669"/>
    <property type="project" value="UniProtKB-KW"/>
</dbReference>